<name>A0A2K8SQ99_9NOSO</name>
<dbReference type="AlphaFoldDB" id="A0A2K8SQ99"/>
<sequence>MYSELCAAGNTNLLSSKANTPVHFAGCYYWKTTQPVPSLSGGEYCSMPLSISYLPVIDSNDHPQQLDDHQQYLRELLGNSYYPLPLETSSLQSIRSLLTKLPLVVLAAIPLTIKLKLSAWGCGTWIWWESQGLHGAQAIVLLWLLSDRAPSIYSRIM</sequence>
<evidence type="ECO:0000313" key="1">
    <source>
        <dbReference type="EMBL" id="AUB37520.1"/>
    </source>
</evidence>
<accession>A0A2K8SQ99</accession>
<dbReference type="EMBL" id="CP024785">
    <property type="protein sequence ID" value="AUB37520.1"/>
    <property type="molecule type" value="Genomic_DNA"/>
</dbReference>
<keyword evidence="2" id="KW-1185">Reference proteome</keyword>
<evidence type="ECO:0000313" key="2">
    <source>
        <dbReference type="Proteomes" id="UP000232003"/>
    </source>
</evidence>
<gene>
    <name evidence="1" type="ORF">COO91_03465</name>
</gene>
<dbReference type="Proteomes" id="UP000232003">
    <property type="component" value="Chromosome"/>
</dbReference>
<organism evidence="1 2">
    <name type="scientific">Nostoc flagelliforme CCNUN1</name>
    <dbReference type="NCBI Taxonomy" id="2038116"/>
    <lineage>
        <taxon>Bacteria</taxon>
        <taxon>Bacillati</taxon>
        <taxon>Cyanobacteriota</taxon>
        <taxon>Cyanophyceae</taxon>
        <taxon>Nostocales</taxon>
        <taxon>Nostocaceae</taxon>
        <taxon>Nostoc</taxon>
    </lineage>
</organism>
<reference evidence="1 2" key="1">
    <citation type="submission" date="2017-11" db="EMBL/GenBank/DDBJ databases">
        <title>Complete genome of a free-living desiccation-tolerant cyanobacterium and its photosynthetic adaptation to extreme terrestrial habitat.</title>
        <authorList>
            <person name="Shang J."/>
        </authorList>
    </citation>
    <scope>NUCLEOTIDE SEQUENCE [LARGE SCALE GENOMIC DNA]</scope>
    <source>
        <strain evidence="1 2">CCNUN1</strain>
    </source>
</reference>
<dbReference type="KEGG" id="nfl:COO91_03465"/>
<proteinExistence type="predicted"/>
<protein>
    <submittedName>
        <fullName evidence="1">Uncharacterized protein</fullName>
    </submittedName>
</protein>